<dbReference type="SUPFAM" id="SSF55073">
    <property type="entry name" value="Nucleotide cyclase"/>
    <property type="match status" value="1"/>
</dbReference>
<dbReference type="STRING" id="195913.SAMN04488004_12830"/>
<dbReference type="Pfam" id="PF00990">
    <property type="entry name" value="GGDEF"/>
    <property type="match status" value="2"/>
</dbReference>
<evidence type="ECO:0000256" key="1">
    <source>
        <dbReference type="SAM" id="Phobius"/>
    </source>
</evidence>
<keyword evidence="1" id="KW-1133">Transmembrane helix</keyword>
<dbReference type="InterPro" id="IPR029787">
    <property type="entry name" value="Nucleotide_cyclase"/>
</dbReference>
<dbReference type="GO" id="GO:0007165">
    <property type="term" value="P:signal transduction"/>
    <property type="evidence" value="ECO:0007669"/>
    <property type="project" value="InterPro"/>
</dbReference>
<dbReference type="InterPro" id="IPR001633">
    <property type="entry name" value="EAL_dom"/>
</dbReference>
<proteinExistence type="predicted"/>
<dbReference type="Proteomes" id="UP000199550">
    <property type="component" value="Unassembled WGS sequence"/>
</dbReference>
<feature type="transmembrane region" description="Helical" evidence="1">
    <location>
        <begin position="39"/>
        <end position="65"/>
    </location>
</feature>
<dbReference type="SMART" id="SM00052">
    <property type="entry name" value="EAL"/>
    <property type="match status" value="1"/>
</dbReference>
<organism evidence="5 6">
    <name type="scientific">Loktanella salsilacus</name>
    <dbReference type="NCBI Taxonomy" id="195913"/>
    <lineage>
        <taxon>Bacteria</taxon>
        <taxon>Pseudomonadati</taxon>
        <taxon>Pseudomonadota</taxon>
        <taxon>Alphaproteobacteria</taxon>
        <taxon>Rhodobacterales</taxon>
        <taxon>Roseobacteraceae</taxon>
        <taxon>Loktanella</taxon>
    </lineage>
</organism>
<dbReference type="EMBL" id="FOTF01000028">
    <property type="protein sequence ID" value="SFL56426.1"/>
    <property type="molecule type" value="Genomic_DNA"/>
</dbReference>
<evidence type="ECO:0000313" key="6">
    <source>
        <dbReference type="Proteomes" id="UP000199550"/>
    </source>
</evidence>
<feature type="domain" description="HAMP" evidence="3">
    <location>
        <begin position="63"/>
        <end position="115"/>
    </location>
</feature>
<feature type="transmembrane region" description="Helical" evidence="1">
    <location>
        <begin position="12"/>
        <end position="33"/>
    </location>
</feature>
<name>A0A1I4IRP9_9RHOB</name>
<dbReference type="InterPro" id="IPR003660">
    <property type="entry name" value="HAMP_dom"/>
</dbReference>
<reference evidence="5 6" key="1">
    <citation type="submission" date="2016-10" db="EMBL/GenBank/DDBJ databases">
        <authorList>
            <person name="de Groot N.N."/>
        </authorList>
    </citation>
    <scope>NUCLEOTIDE SEQUENCE [LARGE SCALE GENOMIC DNA]</scope>
    <source>
        <strain evidence="5 6">DSM 16199</strain>
    </source>
</reference>
<dbReference type="PROSITE" id="PS50887">
    <property type="entry name" value="GGDEF"/>
    <property type="match status" value="1"/>
</dbReference>
<dbReference type="PANTHER" id="PTHR44757">
    <property type="entry name" value="DIGUANYLATE CYCLASE DGCP"/>
    <property type="match status" value="1"/>
</dbReference>
<dbReference type="PANTHER" id="PTHR44757:SF2">
    <property type="entry name" value="BIOFILM ARCHITECTURE MAINTENANCE PROTEIN MBAA"/>
    <property type="match status" value="1"/>
</dbReference>
<dbReference type="NCBIfam" id="TIGR00254">
    <property type="entry name" value="GGDEF"/>
    <property type="match status" value="2"/>
</dbReference>
<feature type="domain" description="GGDEF" evidence="4">
    <location>
        <begin position="149"/>
        <end position="301"/>
    </location>
</feature>
<evidence type="ECO:0000313" key="5">
    <source>
        <dbReference type="EMBL" id="SFL56426.1"/>
    </source>
</evidence>
<keyword evidence="1" id="KW-0812">Transmembrane</keyword>
<dbReference type="CDD" id="cd01949">
    <property type="entry name" value="GGDEF"/>
    <property type="match status" value="1"/>
</dbReference>
<dbReference type="AlphaFoldDB" id="A0A1I4IRP9"/>
<dbReference type="RefSeq" id="WP_090191463.1">
    <property type="nucleotide sequence ID" value="NZ_FOTF01000028.1"/>
</dbReference>
<accession>A0A1I4IRP9</accession>
<keyword evidence="6" id="KW-1185">Reference proteome</keyword>
<dbReference type="PROSITE" id="PS50883">
    <property type="entry name" value="EAL"/>
    <property type="match status" value="1"/>
</dbReference>
<dbReference type="Gene3D" id="3.30.70.270">
    <property type="match status" value="1"/>
</dbReference>
<feature type="domain" description="EAL" evidence="2">
    <location>
        <begin position="310"/>
        <end position="563"/>
    </location>
</feature>
<protein>
    <submittedName>
        <fullName evidence="5">Diguanylate cyclase/phosphodiesterase</fullName>
    </submittedName>
</protein>
<sequence length="572" mass="62012">MGSKGKGLNSIPVRFGLMGAMIGGLAILGHLWVVEAGFGGWQIGLAIGLCILLPALIMVLAAGNLTSQIAALHRSTEALVAGDFNTPVDVDCACEVGGLADSFRKMVNRLNSNIVRMNVLAYSDGVTGLPNRAVVFHLLSRLSNGGGINRATVLFIDLDGFKRVNDMHGHETGDELLRRVSVRIAKALGRRLDELETCMTPMGDLCDEPPRDTVIARVSGDEFVVILPQSSGNPEELCCAILESLMEPFEIDSAKVHVGASIGLARFPEDANSPEDLLNLADLAMYEAKRTGRGRMVAVSAALRAQWRDRRDVEGDLRRAMECNEITLAYQPRFSTTDLSCVAVEALARWTHPERGSISPEVFVPIAEQAGLMPLLGAAVFEKAIKQCSIWQRQGLSLSVSVNVSPAEFADTNLVPRLLTILKKYRVDPNLVEIEITETMAMGDFESTQEQMIALRSAGLKIAIDDFGTGYSNLSQLSRLPYTSMKLDRSLILDITSRDSSLDIFRAVTGMAKALGHVTIAEGIETQEQYDALAEIGCDEVQGFLFAKPMHPDAIPAVVARSRFDVADLKKA</sequence>
<dbReference type="InterPro" id="IPR000160">
    <property type="entry name" value="GGDEF_dom"/>
</dbReference>
<dbReference type="Gene3D" id="3.20.20.450">
    <property type="entry name" value="EAL domain"/>
    <property type="match status" value="1"/>
</dbReference>
<dbReference type="Gene3D" id="6.10.340.10">
    <property type="match status" value="1"/>
</dbReference>
<dbReference type="Pfam" id="PF00672">
    <property type="entry name" value="HAMP"/>
    <property type="match status" value="1"/>
</dbReference>
<evidence type="ECO:0000259" key="3">
    <source>
        <dbReference type="PROSITE" id="PS50885"/>
    </source>
</evidence>
<dbReference type="OrthoDB" id="9814202at2"/>
<dbReference type="CDD" id="cd06225">
    <property type="entry name" value="HAMP"/>
    <property type="match status" value="1"/>
</dbReference>
<dbReference type="SMART" id="SM00304">
    <property type="entry name" value="HAMP"/>
    <property type="match status" value="1"/>
</dbReference>
<dbReference type="InterPro" id="IPR043128">
    <property type="entry name" value="Rev_trsase/Diguanyl_cyclase"/>
</dbReference>
<gene>
    <name evidence="5" type="ORF">SAMN04488004_12830</name>
</gene>
<dbReference type="SMART" id="SM00267">
    <property type="entry name" value="GGDEF"/>
    <property type="match status" value="1"/>
</dbReference>
<evidence type="ECO:0000259" key="2">
    <source>
        <dbReference type="PROSITE" id="PS50883"/>
    </source>
</evidence>
<evidence type="ECO:0000259" key="4">
    <source>
        <dbReference type="PROSITE" id="PS50887"/>
    </source>
</evidence>
<keyword evidence="1" id="KW-0472">Membrane</keyword>
<dbReference type="InterPro" id="IPR052155">
    <property type="entry name" value="Biofilm_reg_signaling"/>
</dbReference>
<dbReference type="InterPro" id="IPR035919">
    <property type="entry name" value="EAL_sf"/>
</dbReference>
<dbReference type="GO" id="GO:0016020">
    <property type="term" value="C:membrane"/>
    <property type="evidence" value="ECO:0007669"/>
    <property type="project" value="InterPro"/>
</dbReference>
<dbReference type="SUPFAM" id="SSF141868">
    <property type="entry name" value="EAL domain-like"/>
    <property type="match status" value="1"/>
</dbReference>
<dbReference type="Pfam" id="PF00563">
    <property type="entry name" value="EAL"/>
    <property type="match status" value="1"/>
</dbReference>
<dbReference type="PROSITE" id="PS50885">
    <property type="entry name" value="HAMP"/>
    <property type="match status" value="1"/>
</dbReference>
<dbReference type="CDD" id="cd01948">
    <property type="entry name" value="EAL"/>
    <property type="match status" value="1"/>
</dbReference>